<keyword evidence="10" id="KW-1185">Reference proteome</keyword>
<dbReference type="GO" id="GO:0005254">
    <property type="term" value="F:chloride channel activity"/>
    <property type="evidence" value="ECO:0007669"/>
    <property type="project" value="InterPro"/>
</dbReference>
<evidence type="ECO:0000256" key="7">
    <source>
        <dbReference type="SAM" id="MobiDB-lite"/>
    </source>
</evidence>
<feature type="region of interest" description="Disordered" evidence="7">
    <location>
        <begin position="476"/>
        <end position="513"/>
    </location>
</feature>
<feature type="transmembrane region" description="Helical" evidence="8">
    <location>
        <begin position="129"/>
        <end position="147"/>
    </location>
</feature>
<dbReference type="PANTHER" id="PTHR33281">
    <property type="entry name" value="UPF0187 PROTEIN YNEE"/>
    <property type="match status" value="1"/>
</dbReference>
<feature type="transmembrane region" description="Helical" evidence="8">
    <location>
        <begin position="159"/>
        <end position="179"/>
    </location>
</feature>
<keyword evidence="2" id="KW-0813">Transport</keyword>
<dbReference type="AlphaFoldDB" id="A0A9N8DBZ7"/>
<dbReference type="GO" id="GO:0016020">
    <property type="term" value="C:membrane"/>
    <property type="evidence" value="ECO:0007669"/>
    <property type="project" value="UniProtKB-SubCell"/>
</dbReference>
<keyword evidence="3 8" id="KW-0812">Transmembrane</keyword>
<proteinExistence type="predicted"/>
<evidence type="ECO:0000256" key="3">
    <source>
        <dbReference type="ARBA" id="ARBA00022692"/>
    </source>
</evidence>
<sequence length="513" mass="59011">MGRKSRHYRDESDPLLVFYSATLGDSTRNANNALYSSIRVPLQSPASDKTIGNGQGANDTSNNPTTPSKSNGGRNSVSPLALFRSTSQSQSQTDLNSSQQKYRVHRVSYTAQNHIQVLFRMHGSAFPNVLPFCVANVAWMCAVAYLKEHDQLDLTFHSSIGHSFMGLLVSFLIVNRAKISYDRFMDYRRNLATCYRSCRELAQHATVYTYENQTPQAKEWRQEVCYRTILLLRVTMDALLWSSTERDTWEEEYFNLSQDTADIESVSDHFLRFRKLSHGRRSRIDENMRAPITLNHVLKQTIMTHPHYLGCKMAVNEYRDLLMFTQQFQQAFHEFRVLIFTPYPFPLVQMTRACVFFWVYTLPLVLLKEYRLWSSLLIVLLVSFGFMGIEYVSIALDDPFGDDTNDVDEHGMALLVYEDIYLSIYRTDGPASAVQLRERVLSRYKQGRGLDCYRDDLKGYDIWEPPAHLQENLQFPNDDEGSIPSPTTAIPDLMDPPPIFSSKHRVNGSDKNV</sequence>
<keyword evidence="5" id="KW-0406">Ion transport</keyword>
<evidence type="ECO:0000256" key="5">
    <source>
        <dbReference type="ARBA" id="ARBA00023065"/>
    </source>
</evidence>
<organism evidence="9 10">
    <name type="scientific">Seminavis robusta</name>
    <dbReference type="NCBI Taxonomy" id="568900"/>
    <lineage>
        <taxon>Eukaryota</taxon>
        <taxon>Sar</taxon>
        <taxon>Stramenopiles</taxon>
        <taxon>Ochrophyta</taxon>
        <taxon>Bacillariophyta</taxon>
        <taxon>Bacillariophyceae</taxon>
        <taxon>Bacillariophycidae</taxon>
        <taxon>Naviculales</taxon>
        <taxon>Naviculaceae</taxon>
        <taxon>Seminavis</taxon>
    </lineage>
</organism>
<dbReference type="OrthoDB" id="41240at2759"/>
<keyword evidence="4 8" id="KW-1133">Transmembrane helix</keyword>
<comment type="subcellular location">
    <subcellularLocation>
        <location evidence="1">Membrane</location>
        <topology evidence="1">Multi-pass membrane protein</topology>
    </subcellularLocation>
</comment>
<dbReference type="Proteomes" id="UP001153069">
    <property type="component" value="Unassembled WGS sequence"/>
</dbReference>
<dbReference type="PANTHER" id="PTHR33281:SF20">
    <property type="match status" value="1"/>
</dbReference>
<feature type="transmembrane region" description="Helical" evidence="8">
    <location>
        <begin position="372"/>
        <end position="392"/>
    </location>
</feature>
<evidence type="ECO:0000256" key="8">
    <source>
        <dbReference type="SAM" id="Phobius"/>
    </source>
</evidence>
<feature type="region of interest" description="Disordered" evidence="7">
    <location>
        <begin position="44"/>
        <end position="78"/>
    </location>
</feature>
<protein>
    <submittedName>
        <fullName evidence="9">Bestrophin, RFP-TM, chloride channel</fullName>
    </submittedName>
</protein>
<evidence type="ECO:0000256" key="4">
    <source>
        <dbReference type="ARBA" id="ARBA00022989"/>
    </source>
</evidence>
<evidence type="ECO:0000256" key="2">
    <source>
        <dbReference type="ARBA" id="ARBA00022448"/>
    </source>
</evidence>
<name>A0A9N8DBZ7_9STRA</name>
<evidence type="ECO:0000313" key="10">
    <source>
        <dbReference type="Proteomes" id="UP001153069"/>
    </source>
</evidence>
<dbReference type="Pfam" id="PF25539">
    <property type="entry name" value="Bestrophin_2"/>
    <property type="match status" value="1"/>
</dbReference>
<feature type="transmembrane region" description="Helical" evidence="8">
    <location>
        <begin position="337"/>
        <end position="360"/>
    </location>
</feature>
<evidence type="ECO:0000313" key="9">
    <source>
        <dbReference type="EMBL" id="CAB9497941.1"/>
    </source>
</evidence>
<keyword evidence="6 8" id="KW-0472">Membrane</keyword>
<reference evidence="9" key="1">
    <citation type="submission" date="2020-06" db="EMBL/GenBank/DDBJ databases">
        <authorList>
            <consortium name="Plant Systems Biology data submission"/>
        </authorList>
    </citation>
    <scope>NUCLEOTIDE SEQUENCE</scope>
    <source>
        <strain evidence="9">D6</strain>
    </source>
</reference>
<dbReference type="EMBL" id="CAICTM010000028">
    <property type="protein sequence ID" value="CAB9497941.1"/>
    <property type="molecule type" value="Genomic_DNA"/>
</dbReference>
<comment type="caution">
    <text evidence="9">The sequence shown here is derived from an EMBL/GenBank/DDBJ whole genome shotgun (WGS) entry which is preliminary data.</text>
</comment>
<accession>A0A9N8DBZ7</accession>
<gene>
    <name evidence="9" type="ORF">SEMRO_28_G018840.1</name>
</gene>
<dbReference type="InterPro" id="IPR044669">
    <property type="entry name" value="YneE/VCCN1/2-like"/>
</dbReference>
<evidence type="ECO:0000256" key="1">
    <source>
        <dbReference type="ARBA" id="ARBA00004141"/>
    </source>
</evidence>
<evidence type="ECO:0000256" key="6">
    <source>
        <dbReference type="ARBA" id="ARBA00023136"/>
    </source>
</evidence>